<keyword evidence="1" id="KW-0489">Methyltransferase</keyword>
<dbReference type="PANTHER" id="PTHR46402">
    <property type="entry name" value="SET AND MYND DOMAIN-CONTAINING PROTEIN 5"/>
    <property type="match status" value="1"/>
</dbReference>
<keyword evidence="3" id="KW-0949">S-adenosyl-L-methionine</keyword>
<evidence type="ECO:0000259" key="11">
    <source>
        <dbReference type="PROSITE" id="PS50280"/>
    </source>
</evidence>
<dbReference type="EMBL" id="JAEPRB010000093">
    <property type="protein sequence ID" value="KAG2222038.1"/>
    <property type="molecule type" value="Genomic_DNA"/>
</dbReference>
<dbReference type="SUPFAM" id="SSF144232">
    <property type="entry name" value="HIT/MYND zinc finger-like"/>
    <property type="match status" value="1"/>
</dbReference>
<gene>
    <name evidence="13" type="ORF">INT45_003683</name>
</gene>
<keyword evidence="4" id="KW-0479">Metal-binding</keyword>
<dbReference type="GO" id="GO:0008270">
    <property type="term" value="F:zinc ion binding"/>
    <property type="evidence" value="ECO:0007669"/>
    <property type="project" value="UniProtKB-KW"/>
</dbReference>
<dbReference type="SMART" id="SM00317">
    <property type="entry name" value="SET"/>
    <property type="match status" value="1"/>
</dbReference>
<evidence type="ECO:0000256" key="1">
    <source>
        <dbReference type="ARBA" id="ARBA00022603"/>
    </source>
</evidence>
<comment type="catalytic activity">
    <reaction evidence="9">
        <text>L-lysyl-[histone] + S-adenosyl-L-methionine = N(6)-methyl-L-lysyl-[histone] + S-adenosyl-L-homocysteine + H(+)</text>
        <dbReference type="Rhea" id="RHEA:10024"/>
        <dbReference type="Rhea" id="RHEA-COMP:9845"/>
        <dbReference type="Rhea" id="RHEA-COMP:9846"/>
        <dbReference type="ChEBI" id="CHEBI:15378"/>
        <dbReference type="ChEBI" id="CHEBI:29969"/>
        <dbReference type="ChEBI" id="CHEBI:57856"/>
        <dbReference type="ChEBI" id="CHEBI:59789"/>
        <dbReference type="ChEBI" id="CHEBI:61929"/>
    </reaction>
    <physiologicalReaction direction="left-to-right" evidence="9">
        <dbReference type="Rhea" id="RHEA:10025"/>
    </physiologicalReaction>
</comment>
<dbReference type="PANTHER" id="PTHR46402:SF2">
    <property type="entry name" value="HISTONE-LYSINE N-TRIMETHYLTRANSFERASE SMYD5"/>
    <property type="match status" value="1"/>
</dbReference>
<dbReference type="Pfam" id="PF00856">
    <property type="entry name" value="SET"/>
    <property type="match status" value="1"/>
</dbReference>
<proteinExistence type="predicted"/>
<organism evidence="13 14">
    <name type="scientific">Circinella minor</name>
    <dbReference type="NCBI Taxonomy" id="1195481"/>
    <lineage>
        <taxon>Eukaryota</taxon>
        <taxon>Fungi</taxon>
        <taxon>Fungi incertae sedis</taxon>
        <taxon>Mucoromycota</taxon>
        <taxon>Mucoromycotina</taxon>
        <taxon>Mucoromycetes</taxon>
        <taxon>Mucorales</taxon>
        <taxon>Lichtheimiaceae</taxon>
        <taxon>Circinella</taxon>
    </lineage>
</organism>
<dbReference type="Proteomes" id="UP000646827">
    <property type="component" value="Unassembled WGS sequence"/>
</dbReference>
<dbReference type="Gene3D" id="1.10.220.160">
    <property type="match status" value="1"/>
</dbReference>
<keyword evidence="2" id="KW-0808">Transferase</keyword>
<name>A0A8H7VML7_9FUNG</name>
<dbReference type="GO" id="GO:0042799">
    <property type="term" value="F:histone H4K20 methyltransferase activity"/>
    <property type="evidence" value="ECO:0007669"/>
    <property type="project" value="TreeGrafter"/>
</dbReference>
<keyword evidence="6" id="KW-0862">Zinc</keyword>
<dbReference type="Pfam" id="PF01753">
    <property type="entry name" value="zf-MYND"/>
    <property type="match status" value="1"/>
</dbReference>
<feature type="domain" description="SET" evidence="11">
    <location>
        <begin position="93"/>
        <end position="365"/>
    </location>
</feature>
<dbReference type="InterPro" id="IPR001214">
    <property type="entry name" value="SET_dom"/>
</dbReference>
<dbReference type="Gene3D" id="2.170.270.10">
    <property type="entry name" value="SET domain"/>
    <property type="match status" value="1"/>
</dbReference>
<dbReference type="PROSITE" id="PS50865">
    <property type="entry name" value="ZF_MYND_2"/>
    <property type="match status" value="1"/>
</dbReference>
<evidence type="ECO:0000256" key="5">
    <source>
        <dbReference type="ARBA" id="ARBA00022771"/>
    </source>
</evidence>
<dbReference type="AlphaFoldDB" id="A0A8H7VML7"/>
<keyword evidence="5 10" id="KW-0863">Zinc-finger</keyword>
<comment type="caution">
    <text evidence="13">The sequence shown here is derived from an EMBL/GenBank/DDBJ whole genome shotgun (WGS) entry which is preliminary data.</text>
</comment>
<dbReference type="OrthoDB" id="438641at2759"/>
<evidence type="ECO:0000256" key="6">
    <source>
        <dbReference type="ARBA" id="ARBA00022833"/>
    </source>
</evidence>
<dbReference type="GO" id="GO:0032259">
    <property type="term" value="P:methylation"/>
    <property type="evidence" value="ECO:0007669"/>
    <property type="project" value="UniProtKB-KW"/>
</dbReference>
<evidence type="ECO:0000256" key="8">
    <source>
        <dbReference type="ARBA" id="ARBA00044528"/>
    </source>
</evidence>
<dbReference type="Gene3D" id="6.10.140.2220">
    <property type="match status" value="1"/>
</dbReference>
<evidence type="ECO:0000313" key="14">
    <source>
        <dbReference type="Proteomes" id="UP000646827"/>
    </source>
</evidence>
<dbReference type="InterPro" id="IPR046341">
    <property type="entry name" value="SET_dom_sf"/>
</dbReference>
<evidence type="ECO:0000313" key="13">
    <source>
        <dbReference type="EMBL" id="KAG2222038.1"/>
    </source>
</evidence>
<keyword evidence="14" id="KW-1185">Reference proteome</keyword>
<feature type="domain" description="MYND-type" evidence="12">
    <location>
        <begin position="144"/>
        <end position="186"/>
    </location>
</feature>
<sequence>MSDDNKTIPSQEDLIDAIQKIKISFPEYGIKKVTSQVTEEQPSWSVSEKRVKKLMQTQGLTNTLQPTKSGMADDPSIPVSFIDPKLDLKSVSTNVVSKMIDPVTGKGLFAARDIKANETVFEESPFMYFPPWEGFNLAREGSACGMCAKPFMRLSLLGVRCPHCDMTYCSRTCKTLAWETFHRLECTRMNPAMKDFQNFCEGENWSAPMAVSRMYAHMILAHQRGELDTVLMHYDAFATVNQAERQAKETEWIFMESPTRELWAKARGLLKKAYQQPPKKCKIEKPLPEALEKKLFDDEDTFLEYLGKFNINNQSGGMYLVQSHMNHSCIPNVAIEYGNTKAQYRIVVRALRDIKKGDQLCETYVNPRWNKETRVNYLDKTYMFQCKCERCENDIPLTDQLRKEMRLRPEND</sequence>
<reference evidence="13 14" key="1">
    <citation type="submission" date="2020-12" db="EMBL/GenBank/DDBJ databases">
        <title>Metabolic potential, ecology and presence of endohyphal bacteria is reflected in genomic diversity of Mucoromycotina.</title>
        <authorList>
            <person name="Muszewska A."/>
            <person name="Okrasinska A."/>
            <person name="Steczkiewicz K."/>
            <person name="Drgas O."/>
            <person name="Orlowska M."/>
            <person name="Perlinska-Lenart U."/>
            <person name="Aleksandrzak-Piekarczyk T."/>
            <person name="Szatraj K."/>
            <person name="Zielenkiewicz U."/>
            <person name="Pilsyk S."/>
            <person name="Malc E."/>
            <person name="Mieczkowski P."/>
            <person name="Kruszewska J.S."/>
            <person name="Biernat P."/>
            <person name="Pawlowska J."/>
        </authorList>
    </citation>
    <scope>NUCLEOTIDE SEQUENCE [LARGE SCALE GENOMIC DNA]</scope>
    <source>
        <strain evidence="13 14">CBS 142.35</strain>
    </source>
</reference>
<dbReference type="SUPFAM" id="SSF82199">
    <property type="entry name" value="SET domain"/>
    <property type="match status" value="1"/>
</dbReference>
<evidence type="ECO:0000256" key="9">
    <source>
        <dbReference type="ARBA" id="ARBA00048619"/>
    </source>
</evidence>
<dbReference type="PROSITE" id="PS50280">
    <property type="entry name" value="SET"/>
    <property type="match status" value="1"/>
</dbReference>
<evidence type="ECO:0000256" key="2">
    <source>
        <dbReference type="ARBA" id="ARBA00022679"/>
    </source>
</evidence>
<protein>
    <recommendedName>
        <fullName evidence="8">Histone-lysine N-methyltransferase SET5</fullName>
    </recommendedName>
    <alternativeName>
        <fullName evidence="7">SET domain-containing protein 5</fullName>
    </alternativeName>
</protein>
<dbReference type="CDD" id="cd20071">
    <property type="entry name" value="SET_SMYD"/>
    <property type="match status" value="1"/>
</dbReference>
<dbReference type="InterPro" id="IPR002893">
    <property type="entry name" value="Znf_MYND"/>
</dbReference>
<evidence type="ECO:0000256" key="7">
    <source>
        <dbReference type="ARBA" id="ARBA00042380"/>
    </source>
</evidence>
<evidence type="ECO:0000256" key="10">
    <source>
        <dbReference type="PROSITE-ProRule" id="PRU00134"/>
    </source>
</evidence>
<dbReference type="GO" id="GO:0045814">
    <property type="term" value="P:negative regulation of gene expression, epigenetic"/>
    <property type="evidence" value="ECO:0007669"/>
    <property type="project" value="TreeGrafter"/>
</dbReference>
<evidence type="ECO:0000256" key="3">
    <source>
        <dbReference type="ARBA" id="ARBA00022691"/>
    </source>
</evidence>
<accession>A0A8H7VML7</accession>
<evidence type="ECO:0000256" key="4">
    <source>
        <dbReference type="ARBA" id="ARBA00022723"/>
    </source>
</evidence>
<evidence type="ECO:0000259" key="12">
    <source>
        <dbReference type="PROSITE" id="PS50865"/>
    </source>
</evidence>